<feature type="compositionally biased region" description="Basic residues" evidence="8">
    <location>
        <begin position="144"/>
        <end position="156"/>
    </location>
</feature>
<reference evidence="11" key="1">
    <citation type="submission" date="2025-08" db="UniProtKB">
        <authorList>
            <consortium name="RefSeq"/>
        </authorList>
    </citation>
    <scope>IDENTIFICATION</scope>
    <source>
        <strain evidence="11">15085-1641.00</strain>
        <tissue evidence="11">Whole body</tissue>
    </source>
</reference>
<sequence length="220" mass="23070">MSDSVVAVSASPVTPQTASAEKKVAAKKPASASKAKKTTAPPTHPPTQQMVDASIQNLKERGGSSLLAIKKYISATYKCDAQKLAPFIKKYLKNSVANGKLIQTKGKGASGSFKLSASSKKEPKPKVSSVEKKSKKVTSSAAAAKKKTISATKKPKGVADKKLSKAVVTKKSVDKKKAEKAKAKDAKKVGTIKAKPTTSAKPKKVVAAAFYVSNFIIIKT</sequence>
<dbReference type="GO" id="GO:0045910">
    <property type="term" value="P:negative regulation of DNA recombination"/>
    <property type="evidence" value="ECO:0007669"/>
    <property type="project" value="TreeGrafter"/>
</dbReference>
<dbReference type="Gene3D" id="1.10.10.10">
    <property type="entry name" value="Winged helix-like DNA-binding domain superfamily/Winged helix DNA-binding domain"/>
    <property type="match status" value="1"/>
</dbReference>
<feature type="compositionally biased region" description="Basic and acidic residues" evidence="8">
    <location>
        <begin position="119"/>
        <end position="132"/>
    </location>
</feature>
<evidence type="ECO:0000256" key="8">
    <source>
        <dbReference type="SAM" id="MobiDB-lite"/>
    </source>
</evidence>
<feature type="region of interest" description="Disordered" evidence="8">
    <location>
        <begin position="1"/>
        <end position="51"/>
    </location>
</feature>
<evidence type="ECO:0000256" key="5">
    <source>
        <dbReference type="ARBA" id="ARBA00023125"/>
    </source>
</evidence>
<feature type="compositionally biased region" description="Low complexity" evidence="8">
    <location>
        <begin position="1"/>
        <end position="19"/>
    </location>
</feature>
<evidence type="ECO:0000256" key="4">
    <source>
        <dbReference type="ARBA" id="ARBA00022454"/>
    </source>
</evidence>
<feature type="region of interest" description="Disordered" evidence="8">
    <location>
        <begin position="175"/>
        <end position="198"/>
    </location>
</feature>
<dbReference type="SMART" id="SM00526">
    <property type="entry name" value="H15"/>
    <property type="match status" value="1"/>
</dbReference>
<dbReference type="GeneID" id="115482894"/>
<dbReference type="CDD" id="cd00073">
    <property type="entry name" value="H15"/>
    <property type="match status" value="1"/>
</dbReference>
<evidence type="ECO:0000313" key="10">
    <source>
        <dbReference type="Proteomes" id="UP000504633"/>
    </source>
</evidence>
<dbReference type="FunFam" id="1.10.10.10:FF:000140">
    <property type="entry name" value="Histone H1.0"/>
    <property type="match status" value="1"/>
</dbReference>
<organism evidence="10 11">
    <name type="scientific">Drosophila hydei</name>
    <name type="common">Fruit fly</name>
    <dbReference type="NCBI Taxonomy" id="7224"/>
    <lineage>
        <taxon>Eukaryota</taxon>
        <taxon>Metazoa</taxon>
        <taxon>Ecdysozoa</taxon>
        <taxon>Arthropoda</taxon>
        <taxon>Hexapoda</taxon>
        <taxon>Insecta</taxon>
        <taxon>Pterygota</taxon>
        <taxon>Neoptera</taxon>
        <taxon>Endopterygota</taxon>
        <taxon>Diptera</taxon>
        <taxon>Brachycera</taxon>
        <taxon>Muscomorpha</taxon>
        <taxon>Ephydroidea</taxon>
        <taxon>Drosophilidae</taxon>
        <taxon>Drosophila</taxon>
    </lineage>
</organism>
<protein>
    <submittedName>
        <fullName evidence="11">Histone H1-like</fullName>
    </submittedName>
</protein>
<keyword evidence="5 7" id="KW-0238">DNA-binding</keyword>
<dbReference type="GO" id="GO:0005634">
    <property type="term" value="C:nucleus"/>
    <property type="evidence" value="ECO:0007669"/>
    <property type="project" value="UniProtKB-SubCell"/>
</dbReference>
<evidence type="ECO:0000259" key="9">
    <source>
        <dbReference type="PROSITE" id="PS51504"/>
    </source>
</evidence>
<gene>
    <name evidence="11" type="primary">LOC115482894</name>
</gene>
<dbReference type="KEGG" id="dhe:115482894"/>
<keyword evidence="4 7" id="KW-0158">Chromosome</keyword>
<name>A0A6J2SMR5_DROHY</name>
<dbReference type="AlphaFoldDB" id="A0A6J2SMR5"/>
<accession>A0A6J2SMR5</accession>
<dbReference type="RefSeq" id="XP_030079003.1">
    <property type="nucleotide sequence ID" value="XM_030223143.1"/>
</dbReference>
<dbReference type="GO" id="GO:0003690">
    <property type="term" value="F:double-stranded DNA binding"/>
    <property type="evidence" value="ECO:0007669"/>
    <property type="project" value="TreeGrafter"/>
</dbReference>
<comment type="similarity">
    <text evidence="7">Belongs to the histone H1/H5 family.</text>
</comment>
<dbReference type="OrthoDB" id="8251629at2759"/>
<dbReference type="InterPro" id="IPR005818">
    <property type="entry name" value="Histone_H1/H5_H15"/>
</dbReference>
<evidence type="ECO:0000256" key="6">
    <source>
        <dbReference type="ARBA" id="ARBA00023242"/>
    </source>
</evidence>
<keyword evidence="10" id="KW-1185">Reference proteome</keyword>
<dbReference type="GO" id="GO:0030261">
    <property type="term" value="P:chromosome condensation"/>
    <property type="evidence" value="ECO:0007669"/>
    <property type="project" value="TreeGrafter"/>
</dbReference>
<dbReference type="Pfam" id="PF00538">
    <property type="entry name" value="Linker_histone"/>
    <property type="match status" value="1"/>
</dbReference>
<dbReference type="InterPro" id="IPR036388">
    <property type="entry name" value="WH-like_DNA-bd_sf"/>
</dbReference>
<dbReference type="GO" id="GO:0030527">
    <property type="term" value="F:structural constituent of chromatin"/>
    <property type="evidence" value="ECO:0007669"/>
    <property type="project" value="InterPro"/>
</dbReference>
<dbReference type="PROSITE" id="PS51504">
    <property type="entry name" value="H15"/>
    <property type="match status" value="1"/>
</dbReference>
<evidence type="ECO:0000313" key="11">
    <source>
        <dbReference type="RefSeq" id="XP_030079003.1"/>
    </source>
</evidence>
<dbReference type="PANTHER" id="PTHR11467:SF20">
    <property type="entry name" value="H15 DOMAIN-CONTAINING PROTEIN-RELATED"/>
    <property type="match status" value="1"/>
</dbReference>
<dbReference type="GO" id="GO:0031492">
    <property type="term" value="F:nucleosomal DNA binding"/>
    <property type="evidence" value="ECO:0007669"/>
    <property type="project" value="TreeGrafter"/>
</dbReference>
<evidence type="ECO:0000256" key="1">
    <source>
        <dbReference type="ARBA" id="ARBA00002809"/>
    </source>
</evidence>
<dbReference type="OMA" id="HPPVATM"/>
<dbReference type="PANTHER" id="PTHR11467">
    <property type="entry name" value="HISTONE H1"/>
    <property type="match status" value="1"/>
</dbReference>
<feature type="region of interest" description="Disordered" evidence="8">
    <location>
        <begin position="106"/>
        <end position="157"/>
    </location>
</feature>
<feature type="compositionally biased region" description="Low complexity" evidence="8">
    <location>
        <begin position="27"/>
        <end position="41"/>
    </location>
</feature>
<feature type="compositionally biased region" description="Basic and acidic residues" evidence="8">
    <location>
        <begin position="175"/>
        <end position="188"/>
    </location>
</feature>
<feature type="domain" description="H15" evidence="9">
    <location>
        <begin position="43"/>
        <end position="117"/>
    </location>
</feature>
<dbReference type="GO" id="GO:0006334">
    <property type="term" value="P:nucleosome assembly"/>
    <property type="evidence" value="ECO:0007669"/>
    <property type="project" value="InterPro"/>
</dbReference>
<comment type="subcellular location">
    <subcellularLocation>
        <location evidence="3">Chromosome</location>
    </subcellularLocation>
    <subcellularLocation>
        <location evidence="2 7">Nucleus</location>
    </subcellularLocation>
</comment>
<evidence type="ECO:0000256" key="7">
    <source>
        <dbReference type="RuleBase" id="RU003894"/>
    </source>
</evidence>
<dbReference type="InterPro" id="IPR005819">
    <property type="entry name" value="H1/H5"/>
</dbReference>
<dbReference type="Proteomes" id="UP000504633">
    <property type="component" value="Unplaced"/>
</dbReference>
<evidence type="ECO:0000256" key="2">
    <source>
        <dbReference type="ARBA" id="ARBA00004123"/>
    </source>
</evidence>
<dbReference type="PRINTS" id="PR00624">
    <property type="entry name" value="HISTONEH5"/>
</dbReference>
<evidence type="ECO:0000256" key="3">
    <source>
        <dbReference type="ARBA" id="ARBA00004286"/>
    </source>
</evidence>
<dbReference type="GO" id="GO:0000786">
    <property type="term" value="C:nucleosome"/>
    <property type="evidence" value="ECO:0007669"/>
    <property type="project" value="InterPro"/>
</dbReference>
<comment type="function">
    <text evidence="1">Histones H1 are necessary for the condensation of nucleosome chains into higher-order structures.</text>
</comment>
<dbReference type="InterPro" id="IPR036390">
    <property type="entry name" value="WH_DNA-bd_sf"/>
</dbReference>
<keyword evidence="6 7" id="KW-0539">Nucleus</keyword>
<dbReference type="SUPFAM" id="SSF46785">
    <property type="entry name" value="Winged helix' DNA-binding domain"/>
    <property type="match status" value="1"/>
</dbReference>
<proteinExistence type="inferred from homology"/>